<dbReference type="SUPFAM" id="SSF56672">
    <property type="entry name" value="DNA/RNA polymerases"/>
    <property type="match status" value="1"/>
</dbReference>
<comment type="caution">
    <text evidence="3">The sequence shown here is derived from an EMBL/GenBank/DDBJ whole genome shotgun (WGS) entry which is preliminary data.</text>
</comment>
<name>A0A2G8KY12_STIJA</name>
<evidence type="ECO:0000313" key="4">
    <source>
        <dbReference type="Proteomes" id="UP000230750"/>
    </source>
</evidence>
<dbReference type="InterPro" id="IPR000477">
    <property type="entry name" value="RT_dom"/>
</dbReference>
<feature type="region of interest" description="Disordered" evidence="1">
    <location>
        <begin position="1"/>
        <end position="21"/>
    </location>
</feature>
<accession>A0A2G8KY12</accession>
<dbReference type="CDD" id="cd01647">
    <property type="entry name" value="RT_LTR"/>
    <property type="match status" value="1"/>
</dbReference>
<evidence type="ECO:0000256" key="1">
    <source>
        <dbReference type="SAM" id="MobiDB-lite"/>
    </source>
</evidence>
<dbReference type="Pfam" id="PF00078">
    <property type="entry name" value="RVT_1"/>
    <property type="match status" value="1"/>
</dbReference>
<dbReference type="EMBL" id="MRZV01000310">
    <property type="protein sequence ID" value="PIK52904.1"/>
    <property type="molecule type" value="Genomic_DNA"/>
</dbReference>
<reference evidence="3 4" key="1">
    <citation type="journal article" date="2017" name="PLoS Biol.">
        <title>The sea cucumber genome provides insights into morphological evolution and visceral regeneration.</title>
        <authorList>
            <person name="Zhang X."/>
            <person name="Sun L."/>
            <person name="Yuan J."/>
            <person name="Sun Y."/>
            <person name="Gao Y."/>
            <person name="Zhang L."/>
            <person name="Li S."/>
            <person name="Dai H."/>
            <person name="Hamel J.F."/>
            <person name="Liu C."/>
            <person name="Yu Y."/>
            <person name="Liu S."/>
            <person name="Lin W."/>
            <person name="Guo K."/>
            <person name="Jin S."/>
            <person name="Xu P."/>
            <person name="Storey K.B."/>
            <person name="Huan P."/>
            <person name="Zhang T."/>
            <person name="Zhou Y."/>
            <person name="Zhang J."/>
            <person name="Lin C."/>
            <person name="Li X."/>
            <person name="Xing L."/>
            <person name="Huo D."/>
            <person name="Sun M."/>
            <person name="Wang L."/>
            <person name="Mercier A."/>
            <person name="Li F."/>
            <person name="Yang H."/>
            <person name="Xiang J."/>
        </authorList>
    </citation>
    <scope>NUCLEOTIDE SEQUENCE [LARGE SCALE GENOMIC DNA]</scope>
    <source>
        <strain evidence="3">Shaxun</strain>
        <tissue evidence="3">Muscle</tissue>
    </source>
</reference>
<proteinExistence type="predicted"/>
<dbReference type="Gene3D" id="3.10.10.10">
    <property type="entry name" value="HIV Type 1 Reverse Transcriptase, subunit A, domain 1"/>
    <property type="match status" value="1"/>
</dbReference>
<evidence type="ECO:0000313" key="3">
    <source>
        <dbReference type="EMBL" id="PIK52904.1"/>
    </source>
</evidence>
<organism evidence="3 4">
    <name type="scientific">Stichopus japonicus</name>
    <name type="common">Sea cucumber</name>
    <dbReference type="NCBI Taxonomy" id="307972"/>
    <lineage>
        <taxon>Eukaryota</taxon>
        <taxon>Metazoa</taxon>
        <taxon>Echinodermata</taxon>
        <taxon>Eleutherozoa</taxon>
        <taxon>Echinozoa</taxon>
        <taxon>Holothuroidea</taxon>
        <taxon>Aspidochirotacea</taxon>
        <taxon>Aspidochirotida</taxon>
        <taxon>Stichopodidae</taxon>
        <taxon>Apostichopus</taxon>
    </lineage>
</organism>
<dbReference type="FunFam" id="3.10.10.10:FF:000004">
    <property type="entry name" value="Uncharacterized protein"/>
    <property type="match status" value="1"/>
</dbReference>
<feature type="region of interest" description="Disordered" evidence="1">
    <location>
        <begin position="285"/>
        <end position="307"/>
    </location>
</feature>
<evidence type="ECO:0000259" key="2">
    <source>
        <dbReference type="PROSITE" id="PS50878"/>
    </source>
</evidence>
<feature type="compositionally biased region" description="Low complexity" evidence="1">
    <location>
        <begin position="9"/>
        <end position="21"/>
    </location>
</feature>
<dbReference type="PANTHER" id="PTHR24559:SF435">
    <property type="entry name" value="RIBONUCLEASE H"/>
    <property type="match status" value="1"/>
</dbReference>
<dbReference type="OrthoDB" id="115435at2759"/>
<dbReference type="Gene3D" id="3.30.70.270">
    <property type="match status" value="1"/>
</dbReference>
<dbReference type="InterPro" id="IPR048270">
    <property type="entry name" value="PNMA_C"/>
</dbReference>
<gene>
    <name evidence="3" type="ORF">BSL78_10198</name>
</gene>
<dbReference type="InterPro" id="IPR053134">
    <property type="entry name" value="RNA-dir_DNA_polymerase"/>
</dbReference>
<sequence length="696" mass="79269">MPGPNLPDTGASASSSGTSSSQFDFDAMSQFFKRAMGFHGIPQGRLTKFKGEPTRPGELSFSEWLNEFEQIVEPFDLEDKEKARALVDHLVGSAREEVMCLSDKNRSDYSEVKKALELCFSVSGTAQSASVEFHNRRQGERESLADFSRSLIRLYNKMETTAPTQEEAKALEKLRNRSLRDQFSAGAREEWVRRELRRISLATKDDGFEEMRKEAIYLFQDGGTHQVTKVREVTADNISISKAETGPTLREMAEQQSQLLAQVLAMREEIKLLRGLSSEVQQLKEDMRQQRPNWSSRQPPNRFQPPNRRVECRFQSKETEGGTWLVSGLRSTEWEVVEGCITPENQTVSLLIANPGAQIVCIPPNFRVAEAVPARPRSEVFTSFRVDHIEVDVQEIYDVDVEGAESEVKCTNPEVNKREKFQFPDGSSFLLPIGLSLKGLDTDQAIKVALLVKDNLEAFSNGDFDLGFCDAIPHDMKLQENTPIRQPYRRIPPNQLEEVKDLLQDMLDKKIIKKSSSPYASPIVLVRKKFGGIRLCMDYRKINEITLKDSFPLPRIEETLEVLGGAKFFSSLDLAHGYFQVAMKEEDIPKTAFRVPWGLYEFNRMPQGLCNSPSTFQRLMELIFGDLNMSQLVLYLDDILVYSTTFDQHLDRLGNVFKRLIHHGLKLKRREVPSLPSRSSPSWPHSKCQWGICRPR</sequence>
<dbReference type="PANTHER" id="PTHR24559">
    <property type="entry name" value="TRANSPOSON TY3-I GAG-POL POLYPROTEIN"/>
    <property type="match status" value="1"/>
</dbReference>
<keyword evidence="4" id="KW-1185">Reference proteome</keyword>
<dbReference type="AlphaFoldDB" id="A0A2G8KY12"/>
<protein>
    <submittedName>
        <fullName evidence="3">Putative transposon Ty3-I Gag-Pol polyprotein</fullName>
    </submittedName>
</protein>
<dbReference type="Proteomes" id="UP000230750">
    <property type="component" value="Unassembled WGS sequence"/>
</dbReference>
<dbReference type="PROSITE" id="PS50878">
    <property type="entry name" value="RT_POL"/>
    <property type="match status" value="1"/>
</dbReference>
<dbReference type="InterPro" id="IPR043128">
    <property type="entry name" value="Rev_trsase/Diguanyl_cyclase"/>
</dbReference>
<dbReference type="InterPro" id="IPR043502">
    <property type="entry name" value="DNA/RNA_pol_sf"/>
</dbReference>
<feature type="compositionally biased region" description="Low complexity" evidence="1">
    <location>
        <begin position="297"/>
        <end position="307"/>
    </location>
</feature>
<feature type="domain" description="Reverse transcriptase" evidence="2">
    <location>
        <begin position="507"/>
        <end position="688"/>
    </location>
</feature>
<dbReference type="Pfam" id="PF14893">
    <property type="entry name" value="PNMA"/>
    <property type="match status" value="1"/>
</dbReference>